<accession>A0ABX0QG17</accession>
<evidence type="ECO:0000313" key="3">
    <source>
        <dbReference type="Proteomes" id="UP000606008"/>
    </source>
</evidence>
<dbReference type="InterPro" id="IPR055254">
    <property type="entry name" value="pPIWI_RE_Z"/>
</dbReference>
<evidence type="ECO:0000259" key="1">
    <source>
        <dbReference type="Pfam" id="PF18155"/>
    </source>
</evidence>
<comment type="caution">
    <text evidence="2">The sequence shown here is derived from an EMBL/GenBank/DDBJ whole genome shotgun (WGS) entry which is preliminary data.</text>
</comment>
<dbReference type="EMBL" id="WAEL01000005">
    <property type="protein sequence ID" value="NID11365.1"/>
    <property type="molecule type" value="Genomic_DNA"/>
</dbReference>
<name>A0ABX0QG17_9BACT</name>
<gene>
    <name evidence="2" type="ORF">F7231_14410</name>
</gene>
<dbReference type="Proteomes" id="UP000606008">
    <property type="component" value="Unassembled WGS sequence"/>
</dbReference>
<protein>
    <recommendedName>
        <fullName evidence="1">pPIWI-RE three-gene island domain-containing protein</fullName>
    </recommendedName>
</protein>
<feature type="domain" description="pPIWI-RE three-gene island" evidence="1">
    <location>
        <begin position="15"/>
        <end position="127"/>
    </location>
</feature>
<reference evidence="2" key="1">
    <citation type="submission" date="2024-05" db="EMBL/GenBank/DDBJ databases">
        <authorList>
            <person name="Jung D.-H."/>
        </authorList>
    </citation>
    <scope>NUCLEOTIDE SEQUENCE</scope>
    <source>
        <strain evidence="2">JA-25</strain>
    </source>
</reference>
<dbReference type="Pfam" id="PF18155">
    <property type="entry name" value="pPIWI_RE_Z"/>
    <property type="match status" value="1"/>
</dbReference>
<proteinExistence type="predicted"/>
<keyword evidence="3" id="KW-1185">Reference proteome</keyword>
<evidence type="ECO:0000313" key="2">
    <source>
        <dbReference type="EMBL" id="NID11365.1"/>
    </source>
</evidence>
<sequence>MASLPVAATRQQRASLSARQLFDVELGLVLLSQLMPTASPDHLPALLNDDVAACKTDWTAKQRRCLNRGRALLRPFQHSTLWSDLLDRYSRLTDQMQAFDISNDRSHFNQKSVGFFRNRVFTLRQLLA</sequence>
<organism evidence="2 3">
    <name type="scientific">Fibrivirga algicola</name>
    <dbReference type="NCBI Taxonomy" id="2950420"/>
    <lineage>
        <taxon>Bacteria</taxon>
        <taxon>Pseudomonadati</taxon>
        <taxon>Bacteroidota</taxon>
        <taxon>Cytophagia</taxon>
        <taxon>Cytophagales</taxon>
        <taxon>Spirosomataceae</taxon>
        <taxon>Fibrivirga</taxon>
    </lineage>
</organism>